<evidence type="ECO:0000256" key="1">
    <source>
        <dbReference type="SAM" id="MobiDB-lite"/>
    </source>
</evidence>
<protein>
    <submittedName>
        <fullName evidence="2">Uncharacterized protein</fullName>
    </submittedName>
</protein>
<accession>A0A2S7YL54</accession>
<dbReference type="AlphaFoldDB" id="A0A2S7YL54"/>
<evidence type="ECO:0000313" key="2">
    <source>
        <dbReference type="EMBL" id="PQK16817.1"/>
    </source>
</evidence>
<feature type="region of interest" description="Disordered" evidence="1">
    <location>
        <begin position="113"/>
        <end position="187"/>
    </location>
</feature>
<comment type="caution">
    <text evidence="2">The sequence shown here is derived from an EMBL/GenBank/DDBJ whole genome shotgun (WGS) entry which is preliminary data.</text>
</comment>
<proteinExistence type="predicted"/>
<evidence type="ECO:0000313" key="3">
    <source>
        <dbReference type="Proteomes" id="UP000237441"/>
    </source>
</evidence>
<dbReference type="EMBL" id="JRHA01000007">
    <property type="protein sequence ID" value="PQK16817.1"/>
    <property type="molecule type" value="Genomic_DNA"/>
</dbReference>
<sequence length="375" mass="38274">MTTDVSLMTTNSPTATSPTATVLATRGLWNPLTKQKVLDLAVVYGPQVERSFSSWNPSSSDYDNIFPESTYTVSYTTPLPAAALSSSVWWSSKFSSTGARFLRVPRSQELSLNVATSSDTTPATTATSSPATSASNLPTSPSSTVSSTESISKPDSESSLVSSSASGLSSVSTSSTTTSSNLASDSTSISTCSSASGSISDSASNSASSSASDAASSSASSAASSSASSTASSAASNSASSSASDSASDSASNPMPNQSSSPPPTSTSGSTSAAPTGFLEQACKVCGVTWEKSFICWCSDKWIDGNLDLLFTYRNGNILPASDGPGISCTDPAIGGPPNFMFYADCSNSRVSMPLGSHIRIVHGDDGWDRYVYEK</sequence>
<feature type="compositionally biased region" description="Low complexity" evidence="1">
    <location>
        <begin position="115"/>
        <end position="187"/>
    </location>
</feature>
<dbReference type="Proteomes" id="UP000237441">
    <property type="component" value="Unassembled WGS sequence"/>
</dbReference>
<name>A0A2S7YL54_BEABA</name>
<gene>
    <name evidence="2" type="ORF">BB8028_0007g00210</name>
</gene>
<feature type="region of interest" description="Disordered" evidence="1">
    <location>
        <begin position="231"/>
        <end position="273"/>
    </location>
</feature>
<organism evidence="2 3">
    <name type="scientific">Beauveria bassiana</name>
    <name type="common">White muscardine disease fungus</name>
    <name type="synonym">Tritirachium shiotae</name>
    <dbReference type="NCBI Taxonomy" id="176275"/>
    <lineage>
        <taxon>Eukaryota</taxon>
        <taxon>Fungi</taxon>
        <taxon>Dikarya</taxon>
        <taxon>Ascomycota</taxon>
        <taxon>Pezizomycotina</taxon>
        <taxon>Sordariomycetes</taxon>
        <taxon>Hypocreomycetidae</taxon>
        <taxon>Hypocreales</taxon>
        <taxon>Cordycipitaceae</taxon>
        <taxon>Beauveria</taxon>
    </lineage>
</organism>
<reference evidence="2 3" key="1">
    <citation type="submission" date="2016-07" db="EMBL/GenBank/DDBJ databases">
        <title>Comparative genomics of the entomopathogenic fungus Beauveria bassiana.</title>
        <authorList>
            <person name="Valero Jimenez C.A."/>
            <person name="Zwaan B.J."/>
            <person name="Van Kan J.A."/>
            <person name="Takken W."/>
            <person name="Debets A.J."/>
            <person name="Schoustra S.E."/>
            <person name="Koenraadt C.J."/>
        </authorList>
    </citation>
    <scope>NUCLEOTIDE SEQUENCE [LARGE SCALE GENOMIC DNA]</scope>
    <source>
        <strain evidence="2 3">ARSEF 8028</strain>
    </source>
</reference>